<protein>
    <submittedName>
        <fullName evidence="11">Putative odorant receptor 49a</fullName>
    </submittedName>
</protein>
<dbReference type="GO" id="GO:0007165">
    <property type="term" value="P:signal transduction"/>
    <property type="evidence" value="ECO:0007669"/>
    <property type="project" value="UniProtKB-KW"/>
</dbReference>
<dbReference type="Pfam" id="PF02949">
    <property type="entry name" value="7tm_6"/>
    <property type="match status" value="1"/>
</dbReference>
<proteinExistence type="predicted"/>
<keyword evidence="8 11" id="KW-0675">Receptor</keyword>
<feature type="transmembrane region" description="Helical" evidence="10">
    <location>
        <begin position="152"/>
        <end position="173"/>
    </location>
</feature>
<keyword evidence="5" id="KW-0552">Olfaction</keyword>
<name>A0A151WZ67_9HYME</name>
<keyword evidence="12" id="KW-1185">Reference proteome</keyword>
<keyword evidence="6 10" id="KW-1133">Transmembrane helix</keyword>
<evidence type="ECO:0000256" key="9">
    <source>
        <dbReference type="ARBA" id="ARBA00023224"/>
    </source>
</evidence>
<comment type="subcellular location">
    <subcellularLocation>
        <location evidence="1">Cell membrane</location>
        <topology evidence="1">Multi-pass membrane protein</topology>
    </subcellularLocation>
</comment>
<evidence type="ECO:0000256" key="6">
    <source>
        <dbReference type="ARBA" id="ARBA00022989"/>
    </source>
</evidence>
<dbReference type="GO" id="GO:0005549">
    <property type="term" value="F:odorant binding"/>
    <property type="evidence" value="ECO:0007669"/>
    <property type="project" value="InterPro"/>
</dbReference>
<reference evidence="11" key="1">
    <citation type="submission" date="2015-09" db="EMBL/GenBank/DDBJ databases">
        <title>Trachymyrmex zeteki WGS genome.</title>
        <authorList>
            <person name="Nygaard S."/>
            <person name="Hu H."/>
            <person name="Boomsma J."/>
            <person name="Zhang G."/>
        </authorList>
    </citation>
    <scope>NUCLEOTIDE SEQUENCE [LARGE SCALE GENOMIC DNA]</scope>
    <source>
        <strain evidence="11">Tzet28-1</strain>
        <tissue evidence="11">Whole body</tissue>
    </source>
</reference>
<evidence type="ECO:0000256" key="4">
    <source>
        <dbReference type="ARBA" id="ARBA00022692"/>
    </source>
</evidence>
<evidence type="ECO:0000256" key="2">
    <source>
        <dbReference type="ARBA" id="ARBA00022475"/>
    </source>
</evidence>
<keyword evidence="3" id="KW-0716">Sensory transduction</keyword>
<organism evidence="11 12">
    <name type="scientific">Mycetomoellerius zeteki</name>
    <dbReference type="NCBI Taxonomy" id="64791"/>
    <lineage>
        <taxon>Eukaryota</taxon>
        <taxon>Metazoa</taxon>
        <taxon>Ecdysozoa</taxon>
        <taxon>Arthropoda</taxon>
        <taxon>Hexapoda</taxon>
        <taxon>Insecta</taxon>
        <taxon>Pterygota</taxon>
        <taxon>Neoptera</taxon>
        <taxon>Endopterygota</taxon>
        <taxon>Hymenoptera</taxon>
        <taxon>Apocrita</taxon>
        <taxon>Aculeata</taxon>
        <taxon>Formicoidea</taxon>
        <taxon>Formicidae</taxon>
        <taxon>Myrmicinae</taxon>
        <taxon>Mycetomoellerius</taxon>
    </lineage>
</organism>
<gene>
    <name evidence="11" type="ORF">ALC60_07921</name>
</gene>
<evidence type="ECO:0000256" key="7">
    <source>
        <dbReference type="ARBA" id="ARBA00023136"/>
    </source>
</evidence>
<evidence type="ECO:0000313" key="11">
    <source>
        <dbReference type="EMBL" id="KYQ53190.1"/>
    </source>
</evidence>
<evidence type="ECO:0000256" key="1">
    <source>
        <dbReference type="ARBA" id="ARBA00004651"/>
    </source>
</evidence>
<evidence type="ECO:0000313" key="12">
    <source>
        <dbReference type="Proteomes" id="UP000075809"/>
    </source>
</evidence>
<keyword evidence="4 10" id="KW-0812">Transmembrane</keyword>
<feature type="transmembrane region" description="Helical" evidence="10">
    <location>
        <begin position="85"/>
        <end position="106"/>
    </location>
</feature>
<evidence type="ECO:0000256" key="10">
    <source>
        <dbReference type="SAM" id="Phobius"/>
    </source>
</evidence>
<accession>A0A151WZ67</accession>
<dbReference type="GO" id="GO:0005886">
    <property type="term" value="C:plasma membrane"/>
    <property type="evidence" value="ECO:0007669"/>
    <property type="project" value="UniProtKB-SubCell"/>
</dbReference>
<keyword evidence="2" id="KW-1003">Cell membrane</keyword>
<feature type="transmembrane region" description="Helical" evidence="10">
    <location>
        <begin position="21"/>
        <end position="48"/>
    </location>
</feature>
<evidence type="ECO:0000256" key="3">
    <source>
        <dbReference type="ARBA" id="ARBA00022606"/>
    </source>
</evidence>
<dbReference type="PANTHER" id="PTHR21137">
    <property type="entry name" value="ODORANT RECEPTOR"/>
    <property type="match status" value="1"/>
</dbReference>
<dbReference type="AlphaFoldDB" id="A0A151WZ67"/>
<dbReference type="STRING" id="64791.A0A151WZ67"/>
<dbReference type="Proteomes" id="UP000075809">
    <property type="component" value="Unassembled WGS sequence"/>
</dbReference>
<sequence>MQNEKISTIIFSSLRTIYTLTYTYFTIMIVMLLAYFMSSYICMIHNFLHFNSSMNCTLPISREFGWFWTNPDNFLYYLHMFYETGLMTLGIITTCGIDSAFGFYVYQFSSTLRAMMFTLMNPPSTEKFSDLLKTCAVKHQKLLQCRNTLEHVYGPIVLWHVVTNAVLICVMIYDFTSLPVFNFENLFSTVIYAAKKLLQTYMYAWYGTFLTNAGEDFNKGIYFSKWPNSNLDRHVRTNVIVMMMQKPMTVNAVFSPVDVIMFTNVNI</sequence>
<dbReference type="InterPro" id="IPR004117">
    <property type="entry name" value="7tm6_olfct_rcpt"/>
</dbReference>
<keyword evidence="9" id="KW-0807">Transducer</keyword>
<evidence type="ECO:0000256" key="5">
    <source>
        <dbReference type="ARBA" id="ARBA00022725"/>
    </source>
</evidence>
<dbReference type="PANTHER" id="PTHR21137:SF35">
    <property type="entry name" value="ODORANT RECEPTOR 19A-RELATED"/>
    <property type="match status" value="1"/>
</dbReference>
<evidence type="ECO:0000256" key="8">
    <source>
        <dbReference type="ARBA" id="ARBA00023170"/>
    </source>
</evidence>
<dbReference type="EMBL" id="KQ982649">
    <property type="protein sequence ID" value="KYQ53190.1"/>
    <property type="molecule type" value="Genomic_DNA"/>
</dbReference>
<dbReference type="GO" id="GO:0004984">
    <property type="term" value="F:olfactory receptor activity"/>
    <property type="evidence" value="ECO:0007669"/>
    <property type="project" value="InterPro"/>
</dbReference>
<keyword evidence="7 10" id="KW-0472">Membrane</keyword>